<organism evidence="2">
    <name type="scientific">uncultured Caudovirales phage</name>
    <dbReference type="NCBI Taxonomy" id="2100421"/>
    <lineage>
        <taxon>Viruses</taxon>
        <taxon>Duplodnaviria</taxon>
        <taxon>Heunggongvirae</taxon>
        <taxon>Uroviricota</taxon>
        <taxon>Caudoviricetes</taxon>
        <taxon>Peduoviridae</taxon>
        <taxon>Maltschvirus</taxon>
        <taxon>Maltschvirus maltsch</taxon>
    </lineage>
</organism>
<evidence type="ECO:0000256" key="1">
    <source>
        <dbReference type="SAM" id="MobiDB-lite"/>
    </source>
</evidence>
<protein>
    <submittedName>
        <fullName evidence="2">Uncharacterized protein</fullName>
    </submittedName>
</protein>
<evidence type="ECO:0000313" key="2">
    <source>
        <dbReference type="EMBL" id="CAB5222835.1"/>
    </source>
</evidence>
<feature type="region of interest" description="Disordered" evidence="1">
    <location>
        <begin position="54"/>
        <end position="75"/>
    </location>
</feature>
<feature type="compositionally biased region" description="Basic and acidic residues" evidence="1">
    <location>
        <begin position="58"/>
        <end position="75"/>
    </location>
</feature>
<sequence length="75" mass="8382">MAITHDLIAKAGEYQKDGETKTRWHKVGVAMTNKSGGTALLIESLPVNFDGWIQMREPQPRDGSPKQEDKTDLPF</sequence>
<accession>A0A6J7X173</accession>
<name>A0A6J7X173_9CAUD</name>
<gene>
    <name evidence="2" type="ORF">UFOVP367_43</name>
</gene>
<proteinExistence type="predicted"/>
<dbReference type="EMBL" id="LR798310">
    <property type="protein sequence ID" value="CAB5222835.1"/>
    <property type="molecule type" value="Genomic_DNA"/>
</dbReference>
<reference evidence="2" key="1">
    <citation type="submission" date="2020-05" db="EMBL/GenBank/DDBJ databases">
        <authorList>
            <person name="Chiriac C."/>
            <person name="Salcher M."/>
            <person name="Ghai R."/>
            <person name="Kavagutti S V."/>
        </authorList>
    </citation>
    <scope>NUCLEOTIDE SEQUENCE</scope>
</reference>